<comment type="function">
    <text evidence="1">Required for the transposition of the insertion element.</text>
</comment>
<dbReference type="InterPro" id="IPR001584">
    <property type="entry name" value="Integrase_cat-core"/>
</dbReference>
<evidence type="ECO:0000256" key="2">
    <source>
        <dbReference type="ARBA" id="ARBA00006363"/>
    </source>
</evidence>
<evidence type="ECO:0000256" key="1">
    <source>
        <dbReference type="ARBA" id="ARBA00002190"/>
    </source>
</evidence>
<evidence type="ECO:0000256" key="5">
    <source>
        <dbReference type="ARBA" id="ARBA00023172"/>
    </source>
</evidence>
<keyword evidence="9" id="KW-1185">Reference proteome</keyword>
<name>A0ABP5F814_9ACTN</name>
<comment type="similarity">
    <text evidence="2">Belongs to the transposase IS30 family.</text>
</comment>
<feature type="domain" description="Integrase catalytic" evidence="7">
    <location>
        <begin position="195"/>
        <end position="363"/>
    </location>
</feature>
<dbReference type="InterPro" id="IPR051917">
    <property type="entry name" value="Transposase-Integrase"/>
</dbReference>
<keyword evidence="5" id="KW-0233">DNA recombination</keyword>
<sequence>MAQPGVLTLGHRQVLENMWGQGASLARIAQALGISRATVGRELDRNHAHHRGARNPRMHDYPVGHRLRRRYAVGYRASWAQARTEGRARRPKQARLAHPGLLRALVLARLADRWSPAQIAAWLKRAFPTETELHVSHETIYQAIYVQSRGSLRALLKRVAHGQEALRTRRAARRPQGRGARAGRGAKPWVEGLHISARPAEAADRAVPGHWEGDLLIGKDGASAIATLVERSTRYVVLCALPEGREAVAVAAALSAAAQRVPEHLRSSLLRSLAWDQGTEMARHAAFTVASGCPVFFCDPHSPWQRGSNENTNGLLRQYFPKGEFDFSAIGQQGLDRVAFELNTRPRQTLGWDTPAQRLAELIAPDPVA</sequence>
<dbReference type="InterPro" id="IPR012337">
    <property type="entry name" value="RNaseH-like_sf"/>
</dbReference>
<dbReference type="InterPro" id="IPR001598">
    <property type="entry name" value="Transposase_IS30_CS"/>
</dbReference>
<dbReference type="InterPro" id="IPR053392">
    <property type="entry name" value="Transposase_IS30-like"/>
</dbReference>
<organism evidence="8 9">
    <name type="scientific">Nocardiopsis rhodophaea</name>
    <dbReference type="NCBI Taxonomy" id="280238"/>
    <lineage>
        <taxon>Bacteria</taxon>
        <taxon>Bacillati</taxon>
        <taxon>Actinomycetota</taxon>
        <taxon>Actinomycetes</taxon>
        <taxon>Streptosporangiales</taxon>
        <taxon>Nocardiopsidaceae</taxon>
        <taxon>Nocardiopsis</taxon>
    </lineage>
</organism>
<evidence type="ECO:0000256" key="6">
    <source>
        <dbReference type="SAM" id="MobiDB-lite"/>
    </source>
</evidence>
<dbReference type="EMBL" id="BAAAPC010000052">
    <property type="protein sequence ID" value="GAA2018332.1"/>
    <property type="molecule type" value="Genomic_DNA"/>
</dbReference>
<protein>
    <submittedName>
        <fullName evidence="8">IS30 family transposase</fullName>
    </submittedName>
</protein>
<dbReference type="NCBIfam" id="NF033563">
    <property type="entry name" value="transpos_IS30"/>
    <property type="match status" value="1"/>
</dbReference>
<evidence type="ECO:0000313" key="9">
    <source>
        <dbReference type="Proteomes" id="UP001501585"/>
    </source>
</evidence>
<dbReference type="RefSeq" id="WP_344109758.1">
    <property type="nucleotide sequence ID" value="NZ_BAAAPC010000052.1"/>
</dbReference>
<dbReference type="PROSITE" id="PS01043">
    <property type="entry name" value="TRANSPOSASE_IS30"/>
    <property type="match status" value="1"/>
</dbReference>
<dbReference type="PANTHER" id="PTHR10948">
    <property type="entry name" value="TRANSPOSASE"/>
    <property type="match status" value="1"/>
</dbReference>
<evidence type="ECO:0000256" key="3">
    <source>
        <dbReference type="ARBA" id="ARBA00022578"/>
    </source>
</evidence>
<keyword evidence="3" id="KW-0815">Transposition</keyword>
<dbReference type="Gene3D" id="3.30.420.10">
    <property type="entry name" value="Ribonuclease H-like superfamily/Ribonuclease H"/>
    <property type="match status" value="1"/>
</dbReference>
<dbReference type="PROSITE" id="PS50994">
    <property type="entry name" value="INTEGRASE"/>
    <property type="match status" value="1"/>
</dbReference>
<dbReference type="Pfam" id="PF13936">
    <property type="entry name" value="HTH_38"/>
    <property type="match status" value="1"/>
</dbReference>
<dbReference type="InterPro" id="IPR025246">
    <property type="entry name" value="IS30-like_HTH"/>
</dbReference>
<accession>A0ABP5F814</accession>
<evidence type="ECO:0000256" key="4">
    <source>
        <dbReference type="ARBA" id="ARBA00023125"/>
    </source>
</evidence>
<dbReference type="Pfam" id="PF00665">
    <property type="entry name" value="rve"/>
    <property type="match status" value="1"/>
</dbReference>
<dbReference type="Proteomes" id="UP001501585">
    <property type="component" value="Unassembled WGS sequence"/>
</dbReference>
<evidence type="ECO:0000313" key="8">
    <source>
        <dbReference type="EMBL" id="GAA2018332.1"/>
    </source>
</evidence>
<evidence type="ECO:0000259" key="7">
    <source>
        <dbReference type="PROSITE" id="PS50994"/>
    </source>
</evidence>
<reference evidence="9" key="1">
    <citation type="journal article" date="2019" name="Int. J. Syst. Evol. Microbiol.">
        <title>The Global Catalogue of Microorganisms (GCM) 10K type strain sequencing project: providing services to taxonomists for standard genome sequencing and annotation.</title>
        <authorList>
            <consortium name="The Broad Institute Genomics Platform"/>
            <consortium name="The Broad Institute Genome Sequencing Center for Infectious Disease"/>
            <person name="Wu L."/>
            <person name="Ma J."/>
        </authorList>
    </citation>
    <scope>NUCLEOTIDE SEQUENCE [LARGE SCALE GENOMIC DNA]</scope>
    <source>
        <strain evidence="9">JCM 15313</strain>
    </source>
</reference>
<dbReference type="PANTHER" id="PTHR10948:SF23">
    <property type="entry name" value="TRANSPOSASE INSI FOR INSERTION SEQUENCE ELEMENT IS30A-RELATED"/>
    <property type="match status" value="1"/>
</dbReference>
<feature type="region of interest" description="Disordered" evidence="6">
    <location>
        <begin position="166"/>
        <end position="185"/>
    </location>
</feature>
<dbReference type="SUPFAM" id="SSF53098">
    <property type="entry name" value="Ribonuclease H-like"/>
    <property type="match status" value="1"/>
</dbReference>
<keyword evidence="4" id="KW-0238">DNA-binding</keyword>
<dbReference type="InterPro" id="IPR036397">
    <property type="entry name" value="RNaseH_sf"/>
</dbReference>
<gene>
    <name evidence="8" type="ORF">GCM10009799_52350</name>
</gene>
<proteinExistence type="inferred from homology"/>
<comment type="caution">
    <text evidence="8">The sequence shown here is derived from an EMBL/GenBank/DDBJ whole genome shotgun (WGS) entry which is preliminary data.</text>
</comment>